<evidence type="ECO:0000259" key="3">
    <source>
        <dbReference type="PROSITE" id="PS51997"/>
    </source>
</evidence>
<dbReference type="CDD" id="cd21400">
    <property type="entry name" value="ZBD_UPF1-like"/>
    <property type="match status" value="1"/>
</dbReference>
<reference evidence="4 5" key="1">
    <citation type="submission" date="2020-08" db="EMBL/GenBank/DDBJ databases">
        <title>Plant Genome Project.</title>
        <authorList>
            <person name="Zhang R.-G."/>
        </authorList>
    </citation>
    <scope>NUCLEOTIDE SEQUENCE [LARGE SCALE GENOMIC DNA]</scope>
    <source>
        <tissue evidence="4">Rhizome</tissue>
    </source>
</reference>
<accession>A0A8J5F603</accession>
<dbReference type="EMBL" id="JACMSC010000017">
    <property type="protein sequence ID" value="KAG6479754.1"/>
    <property type="molecule type" value="Genomic_DNA"/>
</dbReference>
<keyword evidence="5" id="KW-1185">Reference proteome</keyword>
<dbReference type="InterPro" id="IPR018999">
    <property type="entry name" value="UPF1_CH/ZBD"/>
</dbReference>
<feature type="compositionally biased region" description="Acidic residues" evidence="2">
    <location>
        <begin position="348"/>
        <end position="366"/>
    </location>
</feature>
<dbReference type="GO" id="GO:0003724">
    <property type="term" value="F:RNA helicase activity"/>
    <property type="evidence" value="ECO:0007669"/>
    <property type="project" value="InterPro"/>
</dbReference>
<dbReference type="AlphaFoldDB" id="A0A8J5F603"/>
<evidence type="ECO:0000313" key="4">
    <source>
        <dbReference type="EMBL" id="KAG6479754.1"/>
    </source>
</evidence>
<dbReference type="PROSITE" id="PS51997">
    <property type="entry name" value="UPF1_CH_RICH"/>
    <property type="match status" value="1"/>
</dbReference>
<feature type="compositionally biased region" description="Polar residues" evidence="2">
    <location>
        <begin position="1"/>
        <end position="17"/>
    </location>
</feature>
<feature type="region of interest" description="Disordered" evidence="2">
    <location>
        <begin position="34"/>
        <end position="102"/>
    </location>
</feature>
<proteinExistence type="predicted"/>
<feature type="region of interest" description="Disordered" evidence="2">
    <location>
        <begin position="319"/>
        <end position="374"/>
    </location>
</feature>
<evidence type="ECO:0000313" key="5">
    <source>
        <dbReference type="Proteomes" id="UP000734854"/>
    </source>
</evidence>
<comment type="caution">
    <text evidence="4">The sequence shown here is derived from an EMBL/GenBank/DDBJ whole genome shotgun (WGS) entry which is preliminary data.</text>
</comment>
<dbReference type="GO" id="GO:0003723">
    <property type="term" value="F:RNA binding"/>
    <property type="evidence" value="ECO:0007669"/>
    <property type="project" value="InterPro"/>
</dbReference>
<dbReference type="GO" id="GO:0005524">
    <property type="term" value="F:ATP binding"/>
    <property type="evidence" value="ECO:0007669"/>
    <property type="project" value="InterPro"/>
</dbReference>
<sequence length="579" mass="65915">MAAQSDNNLYETASQADTGGHAYTFLEFNTQDDFDDYMEFEEFSQPSRSPAGPHLPPPSEPEPDSAASELHAPEPTLSPSASTPLGGPSSSSEARGASGGQAAAAAVDTLAAGMSELNFEETGDEGYEFGEGNFTEHACRYCGVQDPGCVVRCNVPTCRKWFCQLWGNACGSHIVNHLVRANHMEVCLHKDSPLRLGETIECHNCGCRNVFLLGFTYCRTGSGSFLCRELCSNDNSTRGMNWDLSQWRPLIEDGCFLPWLVKVPSEQEQLRAWQISDHQINKLEELWKNDEPQPVLLKYGDISQFIKFEEDFNKFGLEDSDECDDYGDNKELENSDESDDSGDYKELEDSDESDDYGDNMDGDEPGASDNYDGSYDESREIMRKIVTMEIETDALQRKWRLSLQRTLFKCQCNKGMNWDLSQWRPLIEDGCFLPWLVKVPSEQEQLRAWQISDQQINKLEELWKKDEPKHVSLKYEDVYQFIKLEDDSDQISLHRELEELWQAAKFRTRAEVALKMKAQADFHAQLHHILYLKLKHEDEVSSLKEENRIQGATIDQLRATLDHVQRELTQARTHLEGAH</sequence>
<protein>
    <recommendedName>
        <fullName evidence="3">Upf1 domain-containing protein</fullName>
    </recommendedName>
</protein>
<dbReference type="GO" id="GO:0000184">
    <property type="term" value="P:nuclear-transcribed mRNA catabolic process, nonsense-mediated decay"/>
    <property type="evidence" value="ECO:0007669"/>
    <property type="project" value="InterPro"/>
</dbReference>
<gene>
    <name evidence="4" type="ORF">ZIOFF_063226</name>
</gene>
<evidence type="ECO:0000256" key="1">
    <source>
        <dbReference type="PROSITE-ProRule" id="PRU01341"/>
    </source>
</evidence>
<organism evidence="4 5">
    <name type="scientific">Zingiber officinale</name>
    <name type="common">Ginger</name>
    <name type="synonym">Amomum zingiber</name>
    <dbReference type="NCBI Taxonomy" id="94328"/>
    <lineage>
        <taxon>Eukaryota</taxon>
        <taxon>Viridiplantae</taxon>
        <taxon>Streptophyta</taxon>
        <taxon>Embryophyta</taxon>
        <taxon>Tracheophyta</taxon>
        <taxon>Spermatophyta</taxon>
        <taxon>Magnoliopsida</taxon>
        <taxon>Liliopsida</taxon>
        <taxon>Zingiberales</taxon>
        <taxon>Zingiberaceae</taxon>
        <taxon>Zingiber</taxon>
    </lineage>
</organism>
<comment type="caution">
    <text evidence="1">Lacks conserved residue(s) required for the propagation of feature annotation.</text>
</comment>
<dbReference type="GO" id="GO:0005737">
    <property type="term" value="C:cytoplasm"/>
    <property type="evidence" value="ECO:0007669"/>
    <property type="project" value="InterPro"/>
</dbReference>
<feature type="region of interest" description="Disordered" evidence="2">
    <location>
        <begin position="1"/>
        <end position="20"/>
    </location>
</feature>
<feature type="compositionally biased region" description="Low complexity" evidence="2">
    <location>
        <begin position="86"/>
        <end position="102"/>
    </location>
</feature>
<name>A0A8J5F603_ZINOF</name>
<dbReference type="GO" id="GO:0008270">
    <property type="term" value="F:zinc ion binding"/>
    <property type="evidence" value="ECO:0007669"/>
    <property type="project" value="InterPro"/>
</dbReference>
<evidence type="ECO:0000256" key="2">
    <source>
        <dbReference type="SAM" id="MobiDB-lite"/>
    </source>
</evidence>
<dbReference type="Pfam" id="PF09416">
    <property type="entry name" value="UPF1_Zn_bind"/>
    <property type="match status" value="2"/>
</dbReference>
<feature type="domain" description="Upf1" evidence="3">
    <location>
        <begin position="131"/>
        <end position="290"/>
    </location>
</feature>
<dbReference type="Proteomes" id="UP000734854">
    <property type="component" value="Unassembled WGS sequence"/>
</dbReference>